<organism evidence="3 4">
    <name type="scientific">Maridesulfovibrio hydrothermalis AM13 = DSM 14728</name>
    <dbReference type="NCBI Taxonomy" id="1121451"/>
    <lineage>
        <taxon>Bacteria</taxon>
        <taxon>Pseudomonadati</taxon>
        <taxon>Thermodesulfobacteriota</taxon>
        <taxon>Desulfovibrionia</taxon>
        <taxon>Desulfovibrionales</taxon>
        <taxon>Desulfovibrionaceae</taxon>
        <taxon>Maridesulfovibrio</taxon>
    </lineage>
</organism>
<sequence>MRRDGKGRPLFDEILEVKDFVKLLTEHFDLFTGVPDSMYGAVLPLLSNYIAASRENHAVGIAFGAALAGKKACVLMQNSGLGLCGDALLGLQRLHQTGVVLFVTQRGELEWEEIQHHDWAECTEKVLKAYDIEFFDYNELGAEAVSKAAAKADTGCIAAVLLHRGNINESS</sequence>
<keyword evidence="4" id="KW-1185">Reference proteome</keyword>
<dbReference type="OrthoDB" id="9785953at2"/>
<dbReference type="HOGENOM" id="CLU_1560469_0_0_7"/>
<keyword evidence="2" id="KW-0456">Lyase</keyword>
<evidence type="ECO:0000313" key="3">
    <source>
        <dbReference type="EMBL" id="CCO23590.1"/>
    </source>
</evidence>
<evidence type="ECO:0000256" key="1">
    <source>
        <dbReference type="ARBA" id="ARBA00022793"/>
    </source>
</evidence>
<dbReference type="PANTHER" id="PTHR42818:SF1">
    <property type="entry name" value="SULFOPYRUVATE DECARBOXYLASE"/>
    <property type="match status" value="1"/>
</dbReference>
<dbReference type="RefSeq" id="WP_015336193.1">
    <property type="nucleotide sequence ID" value="NC_020055.1"/>
</dbReference>
<dbReference type="InterPro" id="IPR029061">
    <property type="entry name" value="THDP-binding"/>
</dbReference>
<dbReference type="Proteomes" id="UP000010808">
    <property type="component" value="Chromosome"/>
</dbReference>
<gene>
    <name evidence="3" type="ORF">DESAM_21313</name>
</gene>
<evidence type="ECO:0008006" key="5">
    <source>
        <dbReference type="Google" id="ProtNLM"/>
    </source>
</evidence>
<reference evidence="3 4" key="1">
    <citation type="submission" date="2012-10" db="EMBL/GenBank/DDBJ databases">
        <authorList>
            <person name="Genoscope - CEA"/>
        </authorList>
    </citation>
    <scope>NUCLEOTIDE SEQUENCE [LARGE SCALE GENOMIC DNA]</scope>
    <source>
        <strain evidence="4">AM13 / DSM 14728</strain>
    </source>
</reference>
<evidence type="ECO:0000256" key="2">
    <source>
        <dbReference type="ARBA" id="ARBA00023239"/>
    </source>
</evidence>
<dbReference type="KEGG" id="dhy:DESAM_21313"/>
<evidence type="ECO:0000313" key="4">
    <source>
        <dbReference type="Proteomes" id="UP000010808"/>
    </source>
</evidence>
<name>L0RBM9_9BACT</name>
<proteinExistence type="predicted"/>
<dbReference type="AlphaFoldDB" id="L0RBM9"/>
<dbReference type="eggNOG" id="COG4032">
    <property type="taxonomic scope" value="Bacteria"/>
</dbReference>
<dbReference type="EMBL" id="FO203522">
    <property type="protein sequence ID" value="CCO23590.1"/>
    <property type="molecule type" value="Genomic_DNA"/>
</dbReference>
<accession>L0RBM9</accession>
<dbReference type="PANTHER" id="PTHR42818">
    <property type="entry name" value="SULFOPYRUVATE DECARBOXYLASE SUBUNIT ALPHA"/>
    <property type="match status" value="1"/>
</dbReference>
<dbReference type="SUPFAM" id="SSF52518">
    <property type="entry name" value="Thiamin diphosphate-binding fold (THDP-binding)"/>
    <property type="match status" value="1"/>
</dbReference>
<keyword evidence="1" id="KW-0210">Decarboxylase</keyword>
<protein>
    <recommendedName>
        <fullName evidence="5">Thiamine pyrophosphate enzyme N-terminal TPP-binding domain-containing protein</fullName>
    </recommendedName>
</protein>
<dbReference type="InterPro" id="IPR051818">
    <property type="entry name" value="TPP_dependent_decarboxylase"/>
</dbReference>
<dbReference type="PATRIC" id="fig|1121451.3.peg.1558"/>
<dbReference type="STRING" id="1121451.DESAM_21313"/>
<dbReference type="GO" id="GO:0016831">
    <property type="term" value="F:carboxy-lyase activity"/>
    <property type="evidence" value="ECO:0007669"/>
    <property type="project" value="UniProtKB-KW"/>
</dbReference>
<dbReference type="Gene3D" id="3.40.50.970">
    <property type="match status" value="1"/>
</dbReference>